<keyword evidence="3" id="KW-0560">Oxidoreductase</keyword>
<keyword evidence="1" id="KW-0479">Metal-binding</keyword>
<accession>A0A6B1FVN9</accession>
<evidence type="ECO:0000313" key="3">
    <source>
        <dbReference type="EMBL" id="MYH61183.1"/>
    </source>
</evidence>
<dbReference type="Gene3D" id="2.60.120.620">
    <property type="entry name" value="q2cbj1_9rhob like domain"/>
    <property type="match status" value="1"/>
</dbReference>
<dbReference type="EMBL" id="VYDA01000201">
    <property type="protein sequence ID" value="MYH61183.1"/>
    <property type="molecule type" value="Genomic_DNA"/>
</dbReference>
<reference evidence="3" key="1">
    <citation type="submission" date="2019-09" db="EMBL/GenBank/DDBJ databases">
        <title>Characterisation of the sponge microbiome using genome-centric metagenomics.</title>
        <authorList>
            <person name="Engelberts J.P."/>
            <person name="Robbins S.J."/>
            <person name="De Goeij J.M."/>
            <person name="Aranda M."/>
            <person name="Bell S.C."/>
            <person name="Webster N.S."/>
        </authorList>
    </citation>
    <scope>NUCLEOTIDE SEQUENCE</scope>
    <source>
        <strain evidence="3">SB0675_bin_29</strain>
    </source>
</reference>
<proteinExistence type="predicted"/>
<protein>
    <submittedName>
        <fullName evidence="3">Phytanoyl-CoA dioxygenase family protein</fullName>
    </submittedName>
</protein>
<dbReference type="PANTHER" id="PTHR20883:SF15">
    <property type="entry name" value="PHYTANOYL-COA DIOXYGENASE DOMAIN-CONTAINING PROTEIN 1"/>
    <property type="match status" value="1"/>
</dbReference>
<evidence type="ECO:0000256" key="1">
    <source>
        <dbReference type="ARBA" id="ARBA00022723"/>
    </source>
</evidence>
<dbReference type="GO" id="GO:0005506">
    <property type="term" value="F:iron ion binding"/>
    <property type="evidence" value="ECO:0007669"/>
    <property type="project" value="UniProtKB-ARBA"/>
</dbReference>
<gene>
    <name evidence="3" type="ORF">F4148_05305</name>
</gene>
<dbReference type="SUPFAM" id="SSF51197">
    <property type="entry name" value="Clavaminate synthase-like"/>
    <property type="match status" value="1"/>
</dbReference>
<dbReference type="Pfam" id="PF05721">
    <property type="entry name" value="PhyH"/>
    <property type="match status" value="1"/>
</dbReference>
<comment type="caution">
    <text evidence="3">The sequence shown here is derived from an EMBL/GenBank/DDBJ whole genome shotgun (WGS) entry which is preliminary data.</text>
</comment>
<organism evidence="3">
    <name type="scientific">Caldilineaceae bacterium SB0675_bin_29</name>
    <dbReference type="NCBI Taxonomy" id="2605266"/>
    <lineage>
        <taxon>Bacteria</taxon>
        <taxon>Bacillati</taxon>
        <taxon>Chloroflexota</taxon>
        <taxon>Caldilineae</taxon>
        <taxon>Caldilineales</taxon>
        <taxon>Caldilineaceae</taxon>
    </lineage>
</organism>
<dbReference type="PANTHER" id="PTHR20883">
    <property type="entry name" value="PHYTANOYL-COA DIOXYGENASE DOMAIN CONTAINING 1"/>
    <property type="match status" value="1"/>
</dbReference>
<evidence type="ECO:0000256" key="2">
    <source>
        <dbReference type="ARBA" id="ARBA00023004"/>
    </source>
</evidence>
<dbReference type="GO" id="GO:0016706">
    <property type="term" value="F:2-oxoglutarate-dependent dioxygenase activity"/>
    <property type="evidence" value="ECO:0007669"/>
    <property type="project" value="UniProtKB-ARBA"/>
</dbReference>
<name>A0A6B1FVN9_9CHLR</name>
<dbReference type="AlphaFoldDB" id="A0A6B1FVN9"/>
<keyword evidence="2" id="KW-0408">Iron</keyword>
<dbReference type="InterPro" id="IPR008775">
    <property type="entry name" value="Phytyl_CoA_dOase-like"/>
</dbReference>
<sequence length="342" mass="38257">MASVPTIPVAHLGGKANAAAASHGLETSNGVVESAESIREFYAENGYYILPDALTAAEVEALRAETTAICKGERGDVDGFEPNVPGEVEDDVLRRYLCIHFPHKISEVMLGYLGHRHIAEVLTQVIGPNVKCMQSMLFIKATGKPGQAWHQDEFFIPTRDRTLTGAWIALDDATVENGCLWVIPGSHKRGIIWPQHDHDDPRFDCAGEAYGFPYSDEDSIPVEVKAGALVFFNGYLLHRSFPNRAQSGYRRVLVNHYMSAESYLPWRSPKETEHMATADYRDVVMIAGEDPYPWKSYEELALPKVRPSGEGGCENWRRYPKREKLPFFKDGFRPGDAPEDDD</sequence>
<keyword evidence="3" id="KW-0223">Dioxygenase</keyword>